<dbReference type="EMBL" id="AK083994">
    <property type="protein sequence ID" value="BAC39088.1"/>
    <property type="molecule type" value="mRNA"/>
</dbReference>
<sequence length="109" mass="11681">PFDRSPDGCPREAGRPLSSFLFPYRDRKRRLGSLGPELPTLPPSGGSSASLASLQDSSERPLGAAGRVRPEGELRRPRVQRARLRACAATSRRAPRGHGPGAPGRTAEE</sequence>
<dbReference type="MGI" id="MGI:3034595">
    <property type="gene designation" value="AA386476"/>
</dbReference>
<organism evidence="2">
    <name type="scientific">Mus musculus</name>
    <name type="common">Mouse</name>
    <dbReference type="NCBI Taxonomy" id="10090"/>
    <lineage>
        <taxon>Eukaryota</taxon>
        <taxon>Metazoa</taxon>
        <taxon>Chordata</taxon>
        <taxon>Craniata</taxon>
        <taxon>Vertebrata</taxon>
        <taxon>Euteleostomi</taxon>
        <taxon>Mammalia</taxon>
        <taxon>Eutheria</taxon>
        <taxon>Euarchontoglires</taxon>
        <taxon>Glires</taxon>
        <taxon>Rodentia</taxon>
        <taxon>Myomorpha</taxon>
        <taxon>Muroidea</taxon>
        <taxon>Muridae</taxon>
        <taxon>Murinae</taxon>
        <taxon>Mus</taxon>
        <taxon>Mus</taxon>
    </lineage>
</organism>
<reference evidence="2" key="8">
    <citation type="journal article" date="2005" name="Science">
        <title>Antisense Transcription in the Mammalian Transcriptome.</title>
        <authorList>
            <consortium name="RIKEN Genome Exploration Research Group and Genome Science Group (Genome Network Project Core Group) and the FANTOM Consortium"/>
        </authorList>
    </citation>
    <scope>NUCLEOTIDE SEQUENCE</scope>
    <source>
        <strain evidence="2">C57BL/6J</strain>
        <tissue evidence="2">Spinal ganglion</tissue>
    </source>
</reference>
<reference evidence="2" key="1">
    <citation type="journal article" date="1999" name="Methods Enzymol.">
        <title>High-efficiency full-length cDNA cloning.</title>
        <authorList>
            <person name="Carninci P."/>
            <person name="Hayashizaki Y."/>
        </authorList>
    </citation>
    <scope>NUCLEOTIDE SEQUENCE</scope>
    <source>
        <strain evidence="2">C57BL/6J</strain>
        <tissue evidence="2">Spinal ganglion</tissue>
    </source>
</reference>
<gene>
    <name evidence="3" type="primary">AA386476</name>
</gene>
<feature type="compositionally biased region" description="Basic and acidic residues" evidence="1">
    <location>
        <begin position="1"/>
        <end position="14"/>
    </location>
</feature>
<reference evidence="2" key="4">
    <citation type="journal article" date="2001" name="Nature">
        <title>Functional annotation of a full-length mouse cDNA collection.</title>
        <authorList>
            <consortium name="The RIKEN Genome Exploration Research Group Phase II Team and the FANTOM Consortium"/>
        </authorList>
    </citation>
    <scope>NUCLEOTIDE SEQUENCE</scope>
    <source>
        <strain evidence="2">C57BL/6J</strain>
        <tissue evidence="2">Spinal ganglion</tissue>
    </source>
</reference>
<protein>
    <submittedName>
        <fullName evidence="2">Uncharacterized protein</fullName>
    </submittedName>
</protein>
<accession>Q8BND0</accession>
<evidence type="ECO:0000313" key="2">
    <source>
        <dbReference type="EMBL" id="BAC39088.1"/>
    </source>
</evidence>
<evidence type="ECO:0000256" key="1">
    <source>
        <dbReference type="SAM" id="MobiDB-lite"/>
    </source>
</evidence>
<name>Q8BND0_MOUSE</name>
<proteinExistence type="evidence at transcript level"/>
<reference evidence="2" key="7">
    <citation type="journal article" date="2005" name="Science">
        <title>The Transcriptional Landscape of the Mammalian Genome.</title>
        <authorList>
            <consortium name="The FANTOM Consortium"/>
            <consortium name="Riken Genome Exploration Research Group and Genome Science Group (Genome Network Project Core Group)"/>
        </authorList>
    </citation>
    <scope>NUCLEOTIDE SEQUENCE</scope>
    <source>
        <strain evidence="2">C57BL/6J</strain>
        <tissue evidence="2">Spinal ganglion</tissue>
    </source>
</reference>
<reference evidence="2" key="6">
    <citation type="submission" date="2002-04" db="EMBL/GenBank/DDBJ databases">
        <authorList>
            <person name="Adachi J."/>
            <person name="Aizawa K."/>
            <person name="Akimura T."/>
            <person name="Arakawa T."/>
            <person name="Bono H."/>
            <person name="Carninci P."/>
            <person name="Fukuda S."/>
            <person name="Furuno M."/>
            <person name="Hanagaki T."/>
            <person name="Hara A."/>
            <person name="Hashizume W."/>
            <person name="Hayashida K."/>
            <person name="Hayatsu N."/>
            <person name="Hiramoto K."/>
            <person name="Hiraoka T."/>
            <person name="Hirozane T."/>
            <person name="Hori F."/>
            <person name="Imotani K."/>
            <person name="Ishii Y."/>
            <person name="Itoh M."/>
            <person name="Kagawa I."/>
            <person name="Kasukawa T."/>
            <person name="Katoh H."/>
            <person name="Kawai J."/>
            <person name="Kojima Y."/>
            <person name="Kondo S."/>
            <person name="Konno H."/>
            <person name="Kouda M."/>
            <person name="Koya S."/>
            <person name="Kurihara C."/>
            <person name="Matsuyama T."/>
            <person name="Miyazaki A."/>
            <person name="Murata M."/>
            <person name="Nakamura M."/>
            <person name="Nishi K."/>
            <person name="Nomura K."/>
            <person name="Numazaki R."/>
            <person name="Ohno M."/>
            <person name="Ohsato N."/>
            <person name="Okazaki Y."/>
            <person name="Saito R."/>
            <person name="Saitoh H."/>
            <person name="Sakai C."/>
            <person name="Sakai K."/>
            <person name="Sakazume N."/>
            <person name="Sano H."/>
            <person name="Sasaki D."/>
            <person name="Shibata K."/>
            <person name="Shinagawa A."/>
            <person name="Shiraki T."/>
            <person name="Sogabe Y."/>
            <person name="Tagami M."/>
            <person name="Tagawa A."/>
            <person name="Takahashi F."/>
            <person name="Takaku-Akahira S."/>
            <person name="Takeda Y."/>
            <person name="Tanaka T."/>
            <person name="Tomaru A."/>
            <person name="Toya T."/>
            <person name="Yasunishi A."/>
            <person name="Muramatsu M."/>
            <person name="Hayashizaki Y."/>
        </authorList>
    </citation>
    <scope>NUCLEOTIDE SEQUENCE</scope>
    <source>
        <strain evidence="2">C57BL/6J</strain>
        <tissue evidence="2">Spinal ganglion</tissue>
    </source>
</reference>
<feature type="region of interest" description="Disordered" evidence="1">
    <location>
        <begin position="1"/>
        <end position="109"/>
    </location>
</feature>
<reference evidence="2" key="2">
    <citation type="journal article" date="2000" name="Genome Res.">
        <title>Normalization and subtraction of cap-trapper-selected cDNAs to prepare full-length cDNA libraries for rapid discovery of new genes.</title>
        <authorList>
            <person name="Carninci P."/>
            <person name="Shibata Y."/>
            <person name="Hayatsu N."/>
            <person name="Sugahara Y."/>
            <person name="Shibata K."/>
            <person name="Itoh M."/>
            <person name="Konno H."/>
            <person name="Okazaki Y."/>
            <person name="Muramatsu M."/>
            <person name="Hayashizaki Y."/>
        </authorList>
    </citation>
    <scope>NUCLEOTIDE SEQUENCE</scope>
    <source>
        <strain evidence="2">C57BL/6J</strain>
        <tissue evidence="2">Spinal ganglion</tissue>
    </source>
</reference>
<feature type="compositionally biased region" description="Low complexity" evidence="1">
    <location>
        <begin position="32"/>
        <end position="54"/>
    </location>
</feature>
<evidence type="ECO:0000313" key="3">
    <source>
        <dbReference type="MGI" id="MGI:3034595"/>
    </source>
</evidence>
<feature type="non-terminal residue" evidence="2">
    <location>
        <position position="1"/>
    </location>
</feature>
<dbReference type="AGR" id="MGI:3034595"/>
<reference evidence="2" key="3">
    <citation type="journal article" date="2000" name="Genome Res.">
        <title>RIKEN integrated sequence analysis (RISA) system--384-format sequencing pipeline with 384 multicapillary sequencer.</title>
        <authorList>
            <person name="Shibata K."/>
            <person name="Itoh M."/>
            <person name="Aizawa K."/>
            <person name="Nagaoka S."/>
            <person name="Sasaki N."/>
            <person name="Carninci P."/>
            <person name="Konno H."/>
            <person name="Akiyama J."/>
            <person name="Nishi K."/>
            <person name="Kitsunai T."/>
            <person name="Tashiro H."/>
            <person name="Itoh M."/>
            <person name="Sumi N."/>
            <person name="Ishii Y."/>
            <person name="Nakamura S."/>
            <person name="Hazama M."/>
            <person name="Nishine T."/>
            <person name="Harada A."/>
            <person name="Yamamoto R."/>
            <person name="Matsumoto H."/>
            <person name="Sakaguchi S."/>
            <person name="Ikegami T."/>
            <person name="Kashiwagi K."/>
            <person name="Fujiwake S."/>
            <person name="Inoue K."/>
            <person name="Togawa Y."/>
            <person name="Izawa M."/>
            <person name="Ohara E."/>
            <person name="Watahiki M."/>
            <person name="Yoneda Y."/>
            <person name="Ishikawa T."/>
            <person name="Ozawa K."/>
            <person name="Tanaka T."/>
            <person name="Matsuura S."/>
            <person name="Kawai J."/>
            <person name="Okazaki Y."/>
            <person name="Muramatsu M."/>
            <person name="Inoue Y."/>
            <person name="Kira A."/>
            <person name="Hayashizaki Y."/>
        </authorList>
    </citation>
    <scope>NUCLEOTIDE SEQUENCE</scope>
    <source>
        <strain evidence="2">C57BL/6J</strain>
        <tissue evidence="2">Spinal ganglion</tissue>
    </source>
</reference>
<reference evidence="2" key="5">
    <citation type="journal article" date="2002" name="Nature">
        <title>Analysis of the mouse transcriptome based on functional annotation of 60,770 full-length cDNAs.</title>
        <authorList>
            <consortium name="The FANTOM Consortium and the RIKEN Genome Exploration Research Group Phase I and II Team"/>
        </authorList>
    </citation>
    <scope>NUCLEOTIDE SEQUENCE</scope>
    <source>
        <strain evidence="2">C57BL/6J</strain>
        <tissue evidence="2">Spinal ganglion</tissue>
    </source>
</reference>
<dbReference type="AlphaFoldDB" id="Q8BND0"/>